<reference evidence="2" key="1">
    <citation type="journal article" date="2011" name="Environ. Microbiol.">
        <title>Genomic insights into the metabolic potential of the polycyclic aromatic hydrocarbon degrading sulfate-reducing Deltaproteobacterium N47.</title>
        <authorList>
            <person name="Bergmann F."/>
            <person name="Selesi D."/>
            <person name="Weinmaier T."/>
            <person name="Tischler P."/>
            <person name="Rattei T."/>
            <person name="Meckenstock R.U."/>
        </authorList>
    </citation>
    <scope>NUCLEOTIDE SEQUENCE</scope>
</reference>
<accession>E1Y9B8</accession>
<dbReference type="AlphaFoldDB" id="E1Y9B8"/>
<evidence type="ECO:0000313" key="4">
    <source>
        <dbReference type="EMBL" id="CBX27247.1"/>
    </source>
</evidence>
<dbReference type="EMBL" id="FR695868">
    <property type="protein sequence ID" value="CBX28555.1"/>
    <property type="molecule type" value="Genomic_DNA"/>
</dbReference>
<dbReference type="EMBL" id="FR695868">
    <property type="protein sequence ID" value="CBX28079.1"/>
    <property type="molecule type" value="Genomic_DNA"/>
</dbReference>
<evidence type="ECO:0000313" key="15">
    <source>
        <dbReference type="EMBL" id="CBX30089.1"/>
    </source>
</evidence>
<evidence type="ECO:0000259" key="1">
    <source>
        <dbReference type="Pfam" id="PF13546"/>
    </source>
</evidence>
<sequence length="403" mass="46075">MSSNVLRSIQTLFGFHVNQRRFYTFMASNKLPWNKLWLTLWSMIPEPLTDGRLLIALDDFINAKTGKKIFGCATIFDHAAKTNQSKYPWAQNVVLAGVLKLVKGRWACLPLAFRFYLPQKAIKAQSENMKVPGKEPLFQTKLEQAVDILSQVSHHFAGAAITVVCDSWFGNDGLFTPLRKHLGDSVQLLSRLRSNTALYMMPHIRTFKKQGRPEKYGQRLGSCAELAARFISKASTHRVFLYGKYREVHAFSMAAMLKNIKSPVRVVWVFRKTQWVALFSTDMELSVEQIIEYYGARWKIESGFKEIKQDIGSSKTQTRNAHAVINHLNFSLMATSIVWIYGTRLENTPERRHYVKGRNTFAFSDLRHIIAKAALADDFNAVCNKNQKLSRKSFVDALLRMVA</sequence>
<proteinExistence type="predicted"/>
<evidence type="ECO:0000313" key="6">
    <source>
        <dbReference type="EMBL" id="CBX27293.1"/>
    </source>
</evidence>
<dbReference type="EMBL" id="FR695868">
    <property type="protein sequence ID" value="CBX27902.1"/>
    <property type="molecule type" value="Genomic_DNA"/>
</dbReference>
<dbReference type="EMBL" id="FR695864">
    <property type="protein sequence ID" value="CBX27191.1"/>
    <property type="molecule type" value="Genomic_DNA"/>
</dbReference>
<dbReference type="EMBL" id="FR695872">
    <property type="protein sequence ID" value="CBX29459.1"/>
    <property type="molecule type" value="Genomic_DNA"/>
</dbReference>
<dbReference type="EMBL" id="FR695864">
    <property type="protein sequence ID" value="CBX27247.1"/>
    <property type="molecule type" value="Genomic_DNA"/>
</dbReference>
<evidence type="ECO:0000313" key="9">
    <source>
        <dbReference type="EMBL" id="CBX28555.1"/>
    </source>
</evidence>
<dbReference type="EMBL" id="FR695877">
    <property type="protein sequence ID" value="CBX30564.1"/>
    <property type="molecule type" value="Genomic_DNA"/>
</dbReference>
<evidence type="ECO:0000313" key="10">
    <source>
        <dbReference type="EMBL" id="CBX28682.1"/>
    </source>
</evidence>
<evidence type="ECO:0000313" key="14">
    <source>
        <dbReference type="EMBL" id="CBX29937.1"/>
    </source>
</evidence>
<dbReference type="EMBL" id="FR695865">
    <property type="protein sequence ID" value="CBX27293.1"/>
    <property type="molecule type" value="Genomic_DNA"/>
</dbReference>
<dbReference type="InterPro" id="IPR038721">
    <property type="entry name" value="IS701-like_DDE_dom"/>
</dbReference>
<gene>
    <name evidence="2" type="ORF">N47_A11910</name>
    <name evidence="3" type="ORF">N47_A12200</name>
    <name evidence="4" type="ORF">N47_A12760</name>
    <name evidence="5" type="ORF">N47_A12870</name>
    <name evidence="15" type="ORF">N47_D28980</name>
    <name evidence="16" type="ORF">N47_E40760</name>
    <name evidence="14" type="ORF">N47_F16320</name>
    <name evidence="7" type="ORF">N47_G32260</name>
    <name evidence="8" type="ORF">N47_G34030</name>
    <name evidence="9" type="ORF">N47_G38790</name>
    <name evidence="10" type="ORF">N47_G40060</name>
    <name evidence="11" type="ORF">N47_G40230</name>
    <name evidence="6" type="ORF">N47_I07130</name>
    <name evidence="12" type="ORF">N47_J04400</name>
    <name evidence="13" type="ORF">N47_J04880</name>
</gene>
<dbReference type="EMBL" id="FR695874">
    <property type="protein sequence ID" value="CBX30089.1"/>
    <property type="molecule type" value="Genomic_DNA"/>
</dbReference>
<dbReference type="EMBL" id="FR695872">
    <property type="protein sequence ID" value="CBX29507.1"/>
    <property type="molecule type" value="Genomic_DNA"/>
</dbReference>
<evidence type="ECO:0000313" key="7">
    <source>
        <dbReference type="EMBL" id="CBX27902.1"/>
    </source>
</evidence>
<dbReference type="EMBL" id="FR695873">
    <property type="protein sequence ID" value="CBX29937.1"/>
    <property type="molecule type" value="Genomic_DNA"/>
</dbReference>
<evidence type="ECO:0000313" key="2">
    <source>
        <dbReference type="EMBL" id="CBX27162.1"/>
    </source>
</evidence>
<evidence type="ECO:0000313" key="13">
    <source>
        <dbReference type="EMBL" id="CBX29507.1"/>
    </source>
</evidence>
<protein>
    <recommendedName>
        <fullName evidence="1">Transposase IS701-like DDE domain-containing protein</fullName>
    </recommendedName>
</protein>
<evidence type="ECO:0000313" key="12">
    <source>
        <dbReference type="EMBL" id="CBX29459.1"/>
    </source>
</evidence>
<dbReference type="EMBL" id="FR695864">
    <property type="protein sequence ID" value="CBX27258.1"/>
    <property type="molecule type" value="Genomic_DNA"/>
</dbReference>
<name>E1Y9B8_9BACT</name>
<evidence type="ECO:0000313" key="8">
    <source>
        <dbReference type="EMBL" id="CBX28079.1"/>
    </source>
</evidence>
<feature type="domain" description="Transposase IS701-like DDE" evidence="1">
    <location>
        <begin position="18"/>
        <end position="221"/>
    </location>
</feature>
<evidence type="ECO:0000313" key="5">
    <source>
        <dbReference type="EMBL" id="CBX27258.1"/>
    </source>
</evidence>
<evidence type="ECO:0000313" key="11">
    <source>
        <dbReference type="EMBL" id="CBX28699.1"/>
    </source>
</evidence>
<organism evidence="2">
    <name type="scientific">uncultured Desulfobacterium sp</name>
    <dbReference type="NCBI Taxonomy" id="201089"/>
    <lineage>
        <taxon>Bacteria</taxon>
        <taxon>Pseudomonadati</taxon>
        <taxon>Thermodesulfobacteriota</taxon>
        <taxon>Desulfobacteria</taxon>
        <taxon>Desulfobacterales</taxon>
        <taxon>Desulfobacteriaceae</taxon>
        <taxon>Desulfobacterium</taxon>
        <taxon>environmental samples</taxon>
    </lineage>
</organism>
<evidence type="ECO:0000313" key="16">
    <source>
        <dbReference type="EMBL" id="CBX30564.1"/>
    </source>
</evidence>
<dbReference type="SUPFAM" id="SSF53098">
    <property type="entry name" value="Ribonuclease H-like"/>
    <property type="match status" value="1"/>
</dbReference>
<dbReference type="EMBL" id="FR695868">
    <property type="protein sequence ID" value="CBX28682.1"/>
    <property type="molecule type" value="Genomic_DNA"/>
</dbReference>
<dbReference type="EMBL" id="FR695868">
    <property type="protein sequence ID" value="CBX28699.1"/>
    <property type="molecule type" value="Genomic_DNA"/>
</dbReference>
<dbReference type="InterPro" id="IPR012337">
    <property type="entry name" value="RNaseH-like_sf"/>
</dbReference>
<dbReference type="Pfam" id="PF13546">
    <property type="entry name" value="DDE_5"/>
    <property type="match status" value="1"/>
</dbReference>
<dbReference type="EMBL" id="FR695864">
    <property type="protein sequence ID" value="CBX27162.1"/>
    <property type="molecule type" value="Genomic_DNA"/>
</dbReference>
<evidence type="ECO:0000313" key="3">
    <source>
        <dbReference type="EMBL" id="CBX27191.1"/>
    </source>
</evidence>